<dbReference type="GO" id="GO:0004180">
    <property type="term" value="F:carboxypeptidase activity"/>
    <property type="evidence" value="ECO:0007669"/>
    <property type="project" value="TreeGrafter"/>
</dbReference>
<evidence type="ECO:0000259" key="16">
    <source>
        <dbReference type="Pfam" id="PF02225"/>
    </source>
</evidence>
<dbReference type="Gene3D" id="3.50.30.30">
    <property type="match status" value="1"/>
</dbReference>
<keyword evidence="7" id="KW-0378">Hydrolase</keyword>
<dbReference type="Pfam" id="PF04389">
    <property type="entry name" value="Peptidase_M28"/>
    <property type="match status" value="1"/>
</dbReference>
<evidence type="ECO:0000256" key="3">
    <source>
        <dbReference type="ARBA" id="ARBA00005634"/>
    </source>
</evidence>
<dbReference type="AlphaFoldDB" id="A0A7R9PV23"/>
<name>A0A7R9PV23_9ACAR</name>
<keyword evidence="12" id="KW-0325">Glycoprotein</keyword>
<dbReference type="Proteomes" id="UP000759131">
    <property type="component" value="Unassembled WGS sequence"/>
</dbReference>
<dbReference type="GO" id="GO:0046872">
    <property type="term" value="F:metal ion binding"/>
    <property type="evidence" value="ECO:0007669"/>
    <property type="project" value="UniProtKB-KW"/>
</dbReference>
<evidence type="ECO:0000256" key="15">
    <source>
        <dbReference type="ARBA" id="ARBA00081462"/>
    </source>
</evidence>
<dbReference type="EMBL" id="CAJPIZ010000834">
    <property type="protein sequence ID" value="CAG2102362.1"/>
    <property type="molecule type" value="Genomic_DNA"/>
</dbReference>
<dbReference type="GO" id="GO:0006508">
    <property type="term" value="P:proteolysis"/>
    <property type="evidence" value="ECO:0007669"/>
    <property type="project" value="UniProtKB-KW"/>
</dbReference>
<evidence type="ECO:0000259" key="18">
    <source>
        <dbReference type="Pfam" id="PF04389"/>
    </source>
</evidence>
<comment type="similarity">
    <text evidence="3">Belongs to the peptidase M28 family. M28B subfamily.</text>
</comment>
<evidence type="ECO:0000256" key="2">
    <source>
        <dbReference type="ARBA" id="ARBA00004221"/>
    </source>
</evidence>
<dbReference type="Pfam" id="PF04253">
    <property type="entry name" value="TFR_dimer"/>
    <property type="match status" value="1"/>
</dbReference>
<dbReference type="EMBL" id="OC855409">
    <property type="protein sequence ID" value="CAD7621932.1"/>
    <property type="molecule type" value="Genomic_DNA"/>
</dbReference>
<evidence type="ECO:0000313" key="19">
    <source>
        <dbReference type="EMBL" id="CAD7621932.1"/>
    </source>
</evidence>
<dbReference type="InterPro" id="IPR046450">
    <property type="entry name" value="PA_dom_sf"/>
</dbReference>
<protein>
    <recommendedName>
        <fullName evidence="14">Aminopeptidase NAALADL1</fullName>
    </recommendedName>
    <alternativeName>
        <fullName evidence="15">N-acetylated-alpha-linked acidic dipeptidase-like protein</fullName>
    </alternativeName>
</protein>
<dbReference type="InterPro" id="IPR003137">
    <property type="entry name" value="PA_domain"/>
</dbReference>
<dbReference type="SUPFAM" id="SSF52025">
    <property type="entry name" value="PA domain"/>
    <property type="match status" value="1"/>
</dbReference>
<keyword evidence="6" id="KW-0479">Metal-binding</keyword>
<proteinExistence type="inferred from homology"/>
<dbReference type="GO" id="GO:0008237">
    <property type="term" value="F:metallopeptidase activity"/>
    <property type="evidence" value="ECO:0007669"/>
    <property type="project" value="UniProtKB-KW"/>
</dbReference>
<dbReference type="InterPro" id="IPR007484">
    <property type="entry name" value="Peptidase_M28"/>
</dbReference>
<feature type="domain" description="Peptidase M28" evidence="18">
    <location>
        <begin position="292"/>
        <end position="502"/>
    </location>
</feature>
<evidence type="ECO:0000256" key="9">
    <source>
        <dbReference type="ARBA" id="ARBA00022837"/>
    </source>
</evidence>
<dbReference type="FunFam" id="1.20.930.40:FF:000001">
    <property type="entry name" value="N-acetylated-alpha-linked acidic dipeptidase 2"/>
    <property type="match status" value="1"/>
</dbReference>
<dbReference type="PANTHER" id="PTHR10404">
    <property type="entry name" value="N-ACETYLATED-ALPHA-LINKED ACIDIC DIPEPTIDASE"/>
    <property type="match status" value="1"/>
</dbReference>
<dbReference type="PANTHER" id="PTHR10404:SF77">
    <property type="entry name" value="GLUTAMATE CARBOXYPEPTIDASE 2 HOMOLOG"/>
    <property type="match status" value="1"/>
</dbReference>
<evidence type="ECO:0000256" key="14">
    <source>
        <dbReference type="ARBA" id="ARBA00068168"/>
    </source>
</evidence>
<dbReference type="InterPro" id="IPR007365">
    <property type="entry name" value="TFR-like_dimer_dom"/>
</dbReference>
<reference evidence="19" key="1">
    <citation type="submission" date="2020-11" db="EMBL/GenBank/DDBJ databases">
        <authorList>
            <person name="Tran Van P."/>
        </authorList>
    </citation>
    <scope>NUCLEOTIDE SEQUENCE</scope>
</reference>
<keyword evidence="9" id="KW-0106">Calcium</keyword>
<evidence type="ECO:0000256" key="5">
    <source>
        <dbReference type="ARBA" id="ARBA00022670"/>
    </source>
</evidence>
<evidence type="ECO:0000313" key="20">
    <source>
        <dbReference type="Proteomes" id="UP000759131"/>
    </source>
</evidence>
<evidence type="ECO:0000256" key="4">
    <source>
        <dbReference type="ARBA" id="ARBA00022438"/>
    </source>
</evidence>
<evidence type="ECO:0000259" key="17">
    <source>
        <dbReference type="Pfam" id="PF04253"/>
    </source>
</evidence>
<evidence type="ECO:0000256" key="10">
    <source>
        <dbReference type="ARBA" id="ARBA00023049"/>
    </source>
</evidence>
<evidence type="ECO:0000256" key="13">
    <source>
        <dbReference type="ARBA" id="ARBA00059290"/>
    </source>
</evidence>
<dbReference type="SUPFAM" id="SSF53187">
    <property type="entry name" value="Zn-dependent exopeptidases"/>
    <property type="match status" value="1"/>
</dbReference>
<sequence length="695" mass="78497">MGLVLGISVAYVMIRDKHRHELTDSVLFDTQSIRKSLMNGIDANRISGWLKQLTQQPITGEQQVIKYDLANHVIHKSGECENALNARLGERKCYEQNRPFLAYSNSTGNKPVKGIPVYVNYGRAEDYDYLKQSGVSVAGHIVIVRYAKIFPANIVKLAEDNNAIGAIIYSDPYDYTDGNSNNTFPNGVYLPESGVQRGTIRLSAGDPQTPFYPSIKSAYRLPIKEVKMPRIPAQAISYSDARYILKGLNGPKAPTQWVGGLNITYSLGPGYIDNSYIELEVNTYVKETAIHNIIGVITGCTEPDRFVLVGNHRDAGTFGALDPLSGTASMLELSAAFMNTIRTKKWCPRRSIVFCSWAAEEWGLIGSTEWVEEYQKLLASQAVAYINVDIAVNGNYSFQAEAVPLLYSTVWEATKAVSNPNENEVKEGLKTVYDSYLKHRPSDSFDWIHLPDIKTPGSGSDHMPFLHISGVPVINMYYNCDHSTHIKCYPLYHTMYETYDLMSNLTDIGFKFSKALTQIWAEMLRSLSDSPMLPISDSLQYYPHFLHSAFDDLNNSSNHLFRKYDISLDFLQESIDEFDLAINSFSNKLKRIDEQNALQLRRVNDILMSIERTFLEPNGLPFRKDYKHIILSPNAFDSYSGSSFAGLYHLLWEITHNSTQESQQKLLPLIKQHISVIVFHINAAKNLLKQSFNKF</sequence>
<feature type="domain" description="Transferrin receptor-like dimerisation" evidence="17">
    <location>
        <begin position="566"/>
        <end position="689"/>
    </location>
</feature>
<gene>
    <name evidence="19" type="ORF">OSB1V03_LOCUS2401</name>
</gene>
<dbReference type="Gene3D" id="3.40.630.10">
    <property type="entry name" value="Zn peptidases"/>
    <property type="match status" value="1"/>
</dbReference>
<evidence type="ECO:0000256" key="8">
    <source>
        <dbReference type="ARBA" id="ARBA00022833"/>
    </source>
</evidence>
<evidence type="ECO:0000256" key="11">
    <source>
        <dbReference type="ARBA" id="ARBA00023157"/>
    </source>
</evidence>
<evidence type="ECO:0000256" key="7">
    <source>
        <dbReference type="ARBA" id="ARBA00022801"/>
    </source>
</evidence>
<dbReference type="Pfam" id="PF02225">
    <property type="entry name" value="PA"/>
    <property type="match status" value="1"/>
</dbReference>
<evidence type="ECO:0000256" key="1">
    <source>
        <dbReference type="ARBA" id="ARBA00001947"/>
    </source>
</evidence>
<dbReference type="InterPro" id="IPR036757">
    <property type="entry name" value="TFR-like_dimer_dom_sf"/>
</dbReference>
<keyword evidence="4" id="KW-0031">Aminopeptidase</keyword>
<evidence type="ECO:0000256" key="12">
    <source>
        <dbReference type="ARBA" id="ARBA00023180"/>
    </source>
</evidence>
<feature type="domain" description="PA" evidence="16">
    <location>
        <begin position="118"/>
        <end position="199"/>
    </location>
</feature>
<dbReference type="FunFam" id="3.40.630.10:FF:000101">
    <property type="entry name" value="N-acetylated alpha-linked acidic dipeptidase like 1"/>
    <property type="match status" value="1"/>
</dbReference>
<dbReference type="InterPro" id="IPR039373">
    <property type="entry name" value="Peptidase_M28B"/>
</dbReference>
<accession>A0A7R9PV23</accession>
<keyword evidence="5" id="KW-0645">Protease</keyword>
<dbReference type="GO" id="GO:0016324">
    <property type="term" value="C:apical plasma membrane"/>
    <property type="evidence" value="ECO:0007669"/>
    <property type="project" value="UniProtKB-SubCell"/>
</dbReference>
<comment type="cofactor">
    <cofactor evidence="1">
        <name>Zn(2+)</name>
        <dbReference type="ChEBI" id="CHEBI:29105"/>
    </cofactor>
</comment>
<evidence type="ECO:0000256" key="6">
    <source>
        <dbReference type="ARBA" id="ARBA00022723"/>
    </source>
</evidence>
<keyword evidence="8" id="KW-0862">Zinc</keyword>
<keyword evidence="11" id="KW-1015">Disulfide bond</keyword>
<dbReference type="CDD" id="cd02121">
    <property type="entry name" value="PA_GCPII_like"/>
    <property type="match status" value="1"/>
</dbReference>
<dbReference type="Gene3D" id="1.20.930.40">
    <property type="entry name" value="Transferrin receptor-like, dimerisation domain"/>
    <property type="match status" value="1"/>
</dbReference>
<comment type="subcellular location">
    <subcellularLocation>
        <location evidence="2">Apical cell membrane</location>
    </subcellularLocation>
</comment>
<keyword evidence="20" id="KW-1185">Reference proteome</keyword>
<dbReference type="GO" id="GO:0004177">
    <property type="term" value="F:aminopeptidase activity"/>
    <property type="evidence" value="ECO:0007669"/>
    <property type="project" value="UniProtKB-KW"/>
</dbReference>
<dbReference type="FunFam" id="3.50.30.30:FF:000045">
    <property type="entry name" value="Predicted protein"/>
    <property type="match status" value="1"/>
</dbReference>
<dbReference type="SUPFAM" id="SSF47672">
    <property type="entry name" value="Transferrin receptor-like dimerisation domain"/>
    <property type="match status" value="1"/>
</dbReference>
<keyword evidence="10" id="KW-0482">Metalloprotease</keyword>
<comment type="function">
    <text evidence="13">Aminopeptidase with broad substrate specificity. Has lower activity with substrates that have Asp or Glu in the P2' position, or Pro in the P3' position. Lacks activity with substrates that have both Pro in the P3' position and Asp or Glu in the P2' position. Lacks carboxypeptidase activity. Lacks dipeptidyl-peptidase IV type activity.</text>
</comment>
<organism evidence="19">
    <name type="scientific">Medioppia subpectinata</name>
    <dbReference type="NCBI Taxonomy" id="1979941"/>
    <lineage>
        <taxon>Eukaryota</taxon>
        <taxon>Metazoa</taxon>
        <taxon>Ecdysozoa</taxon>
        <taxon>Arthropoda</taxon>
        <taxon>Chelicerata</taxon>
        <taxon>Arachnida</taxon>
        <taxon>Acari</taxon>
        <taxon>Acariformes</taxon>
        <taxon>Sarcoptiformes</taxon>
        <taxon>Oribatida</taxon>
        <taxon>Brachypylina</taxon>
        <taxon>Oppioidea</taxon>
        <taxon>Oppiidae</taxon>
        <taxon>Medioppia</taxon>
    </lineage>
</organism>
<dbReference type="OrthoDB" id="5841748at2759"/>